<dbReference type="Gene3D" id="1.10.510.10">
    <property type="entry name" value="Transferase(Phosphotransferase) domain 1"/>
    <property type="match status" value="1"/>
</dbReference>
<dbReference type="InterPro" id="IPR017441">
    <property type="entry name" value="Protein_kinase_ATP_BS"/>
</dbReference>
<evidence type="ECO:0000256" key="1">
    <source>
        <dbReference type="ARBA" id="ARBA00022527"/>
    </source>
</evidence>
<dbReference type="PANTHER" id="PTHR24351">
    <property type="entry name" value="RIBOSOMAL PROTEIN S6 KINASE"/>
    <property type="match status" value="1"/>
</dbReference>
<dbReference type="GO" id="GO:0005524">
    <property type="term" value="F:ATP binding"/>
    <property type="evidence" value="ECO:0007669"/>
    <property type="project" value="UniProtKB-UniRule"/>
</dbReference>
<dbReference type="InterPro" id="IPR011009">
    <property type="entry name" value="Kinase-like_dom_sf"/>
</dbReference>
<keyword evidence="1" id="KW-0723">Serine/threonine-protein kinase</keyword>
<feature type="region of interest" description="Disordered" evidence="8">
    <location>
        <begin position="731"/>
        <end position="804"/>
    </location>
</feature>
<feature type="compositionally biased region" description="Polar residues" evidence="8">
    <location>
        <begin position="1"/>
        <end position="14"/>
    </location>
</feature>
<evidence type="ECO:0000256" key="8">
    <source>
        <dbReference type="SAM" id="MobiDB-lite"/>
    </source>
</evidence>
<feature type="compositionally biased region" description="Polar residues" evidence="8">
    <location>
        <begin position="753"/>
        <end position="769"/>
    </location>
</feature>
<keyword evidence="12" id="KW-1185">Reference proteome</keyword>
<keyword evidence="6 7" id="KW-0067">ATP-binding</keyword>
<dbReference type="RefSeq" id="XP_001022619.2">
    <property type="nucleotide sequence ID" value="XM_001022619.2"/>
</dbReference>
<dbReference type="eggNOG" id="KOG0603">
    <property type="taxonomic scope" value="Eukaryota"/>
</dbReference>
<keyword evidence="3" id="KW-0808">Transferase</keyword>
<feature type="binding site" evidence="7">
    <location>
        <position position="109"/>
    </location>
    <ligand>
        <name>ATP</name>
        <dbReference type="ChEBI" id="CHEBI:30616"/>
    </ligand>
</feature>
<feature type="domain" description="Protein kinase" evidence="9">
    <location>
        <begin position="80"/>
        <end position="338"/>
    </location>
</feature>
<reference evidence="12" key="1">
    <citation type="journal article" date="2006" name="PLoS Biol.">
        <title>Macronuclear genome sequence of the ciliate Tetrahymena thermophila, a model eukaryote.</title>
        <authorList>
            <person name="Eisen J.A."/>
            <person name="Coyne R.S."/>
            <person name="Wu M."/>
            <person name="Wu D."/>
            <person name="Thiagarajan M."/>
            <person name="Wortman J.R."/>
            <person name="Badger J.H."/>
            <person name="Ren Q."/>
            <person name="Amedeo P."/>
            <person name="Jones K.M."/>
            <person name="Tallon L.J."/>
            <person name="Delcher A.L."/>
            <person name="Salzberg S.L."/>
            <person name="Silva J.C."/>
            <person name="Haas B.J."/>
            <person name="Majoros W.H."/>
            <person name="Farzad M."/>
            <person name="Carlton J.M."/>
            <person name="Smith R.K. Jr."/>
            <person name="Garg J."/>
            <person name="Pearlman R.E."/>
            <person name="Karrer K.M."/>
            <person name="Sun L."/>
            <person name="Manning G."/>
            <person name="Elde N.C."/>
            <person name="Turkewitz A.P."/>
            <person name="Asai D.J."/>
            <person name="Wilkes D.E."/>
            <person name="Wang Y."/>
            <person name="Cai H."/>
            <person name="Collins K."/>
            <person name="Stewart B.A."/>
            <person name="Lee S.R."/>
            <person name="Wilamowska K."/>
            <person name="Weinberg Z."/>
            <person name="Ruzzo W.L."/>
            <person name="Wloga D."/>
            <person name="Gaertig J."/>
            <person name="Frankel J."/>
            <person name="Tsao C.-C."/>
            <person name="Gorovsky M.A."/>
            <person name="Keeling P.J."/>
            <person name="Waller R.F."/>
            <person name="Patron N.J."/>
            <person name="Cherry J.M."/>
            <person name="Stover N.A."/>
            <person name="Krieger C.J."/>
            <person name="del Toro C."/>
            <person name="Ryder H.F."/>
            <person name="Williamson S.C."/>
            <person name="Barbeau R.A."/>
            <person name="Hamilton E.P."/>
            <person name="Orias E."/>
        </authorList>
    </citation>
    <scope>NUCLEOTIDE SEQUENCE [LARGE SCALE GENOMIC DNA]</scope>
    <source>
        <strain evidence="12">SB210</strain>
    </source>
</reference>
<dbReference type="AlphaFoldDB" id="Q240P0"/>
<dbReference type="CDD" id="cd05123">
    <property type="entry name" value="STKc_AGC"/>
    <property type="match status" value="1"/>
</dbReference>
<feature type="compositionally biased region" description="Low complexity" evidence="8">
    <location>
        <begin position="477"/>
        <end position="487"/>
    </location>
</feature>
<evidence type="ECO:0000256" key="3">
    <source>
        <dbReference type="ARBA" id="ARBA00022679"/>
    </source>
</evidence>
<keyword evidence="5 11" id="KW-0418">Kinase</keyword>
<dbReference type="Proteomes" id="UP000009168">
    <property type="component" value="Unassembled WGS sequence"/>
</dbReference>
<dbReference type="PROSITE" id="PS51285">
    <property type="entry name" value="AGC_KINASE_CTER"/>
    <property type="match status" value="1"/>
</dbReference>
<dbReference type="SUPFAM" id="SSF56112">
    <property type="entry name" value="Protein kinase-like (PK-like)"/>
    <property type="match status" value="1"/>
</dbReference>
<dbReference type="SMART" id="SM00133">
    <property type="entry name" value="S_TK_X"/>
    <property type="match status" value="1"/>
</dbReference>
<evidence type="ECO:0000256" key="5">
    <source>
        <dbReference type="ARBA" id="ARBA00022777"/>
    </source>
</evidence>
<dbReference type="InterPro" id="IPR000961">
    <property type="entry name" value="AGC-kinase_C"/>
</dbReference>
<evidence type="ECO:0000256" key="6">
    <source>
        <dbReference type="ARBA" id="ARBA00022840"/>
    </source>
</evidence>
<protein>
    <submittedName>
        <fullName evidence="11">Serine/Threonine kinase domain protein</fullName>
    </submittedName>
</protein>
<dbReference type="PROSITE" id="PS50011">
    <property type="entry name" value="PROTEIN_KINASE_DOM"/>
    <property type="match status" value="1"/>
</dbReference>
<dbReference type="STRING" id="312017.Q240P0"/>
<dbReference type="InParanoid" id="Q240P0"/>
<dbReference type="KEGG" id="tet:TTHERM_00624920"/>
<feature type="region of interest" description="Disordered" evidence="8">
    <location>
        <begin position="655"/>
        <end position="677"/>
    </location>
</feature>
<dbReference type="SMART" id="SM00220">
    <property type="entry name" value="S_TKc"/>
    <property type="match status" value="1"/>
</dbReference>
<evidence type="ECO:0000313" key="11">
    <source>
        <dbReference type="EMBL" id="EAS02374.2"/>
    </source>
</evidence>
<dbReference type="GO" id="GO:0004674">
    <property type="term" value="F:protein serine/threonine kinase activity"/>
    <property type="evidence" value="ECO:0007669"/>
    <property type="project" value="UniProtKB-KW"/>
</dbReference>
<evidence type="ECO:0000256" key="7">
    <source>
        <dbReference type="PROSITE-ProRule" id="PRU10141"/>
    </source>
</evidence>
<dbReference type="InterPro" id="IPR008271">
    <property type="entry name" value="Ser/Thr_kinase_AS"/>
</dbReference>
<dbReference type="Pfam" id="PF00069">
    <property type="entry name" value="Pkinase"/>
    <property type="match status" value="1"/>
</dbReference>
<dbReference type="HOGENOM" id="CLU_353214_0_0_1"/>
<name>Q240P0_TETTS</name>
<dbReference type="PROSITE" id="PS00108">
    <property type="entry name" value="PROTEIN_KINASE_ST"/>
    <property type="match status" value="1"/>
</dbReference>
<feature type="compositionally biased region" description="Basic and acidic residues" evidence="8">
    <location>
        <begin position="666"/>
        <end position="677"/>
    </location>
</feature>
<feature type="domain" description="AGC-kinase C-terminal" evidence="10">
    <location>
        <begin position="339"/>
        <end position="406"/>
    </location>
</feature>
<feature type="region of interest" description="Disordered" evidence="8">
    <location>
        <begin position="477"/>
        <end position="502"/>
    </location>
</feature>
<keyword evidence="4 7" id="KW-0547">Nucleotide-binding</keyword>
<evidence type="ECO:0000259" key="10">
    <source>
        <dbReference type="PROSITE" id="PS51285"/>
    </source>
</evidence>
<feature type="compositionally biased region" description="Polar residues" evidence="8">
    <location>
        <begin position="777"/>
        <end position="804"/>
    </location>
</feature>
<dbReference type="InterPro" id="IPR045270">
    <property type="entry name" value="STKc_AGC"/>
</dbReference>
<dbReference type="EMBL" id="GG662540">
    <property type="protein sequence ID" value="EAS02374.2"/>
    <property type="molecule type" value="Genomic_DNA"/>
</dbReference>
<proteinExistence type="predicted"/>
<dbReference type="PROSITE" id="PS00107">
    <property type="entry name" value="PROTEIN_KINASE_ATP"/>
    <property type="match status" value="1"/>
</dbReference>
<dbReference type="InterPro" id="IPR000719">
    <property type="entry name" value="Prot_kinase_dom"/>
</dbReference>
<accession>Q240P0</accession>
<dbReference type="FunFam" id="1.10.510.10:FF:000008">
    <property type="entry name" value="Non-specific serine/threonine protein kinase"/>
    <property type="match status" value="1"/>
</dbReference>
<dbReference type="GeneID" id="7831685"/>
<dbReference type="Gene3D" id="3.30.200.20">
    <property type="entry name" value="Phosphorylase Kinase, domain 1"/>
    <property type="match status" value="1"/>
</dbReference>
<organism evidence="11 12">
    <name type="scientific">Tetrahymena thermophila (strain SB210)</name>
    <dbReference type="NCBI Taxonomy" id="312017"/>
    <lineage>
        <taxon>Eukaryota</taxon>
        <taxon>Sar</taxon>
        <taxon>Alveolata</taxon>
        <taxon>Ciliophora</taxon>
        <taxon>Intramacronucleata</taxon>
        <taxon>Oligohymenophorea</taxon>
        <taxon>Hymenostomatida</taxon>
        <taxon>Tetrahymenina</taxon>
        <taxon>Tetrahymenidae</taxon>
        <taxon>Tetrahymena</taxon>
    </lineage>
</organism>
<evidence type="ECO:0000256" key="4">
    <source>
        <dbReference type="ARBA" id="ARBA00022741"/>
    </source>
</evidence>
<evidence type="ECO:0000259" key="9">
    <source>
        <dbReference type="PROSITE" id="PS50011"/>
    </source>
</evidence>
<keyword evidence="2" id="KW-0597">Phosphoprotein</keyword>
<evidence type="ECO:0000313" key="12">
    <source>
        <dbReference type="Proteomes" id="UP000009168"/>
    </source>
</evidence>
<dbReference type="FunFam" id="3.30.200.20:FF:000537">
    <property type="entry name" value="Non-specific serine/threonine protein kinase"/>
    <property type="match status" value="1"/>
</dbReference>
<sequence>MGNVCQNQREQTVYENRDKSPKKLQARMPNNQIYNQQDPTQSEIREFMTDLNGEIQNQQQDIYMSSEFQRASQKISISDFRLEKVLGKGSFGKVMLVTHLVEQKQYAMKVLLKKSIKNERQKRHTLTERQILEKIDHPFIVKLHYAFQTNEKLYLVLDFMVGGELFHHLKKSGKFSEEVTRFYASQIVIGLEHLHQHKIIYRDLKPENILLDSEGNLKLADFGLSKIGVDQNAPAHSLCGTPEYLAPEIITSKVGHDKTVDWWSFGALVYEMLTGSPPFYSNNKKQMLHNIIYKPIPIPKNLSDTAKSLLQQLLVVNPKNRLGYGDNGTSDVKNHPFFATINWEAMKERKIKTPLNINVTDERDTKYFDPYILKQQAVDTPVSYNQDLFKFSQFTYNKKIEEVQMGEIQRNDSSEYFDLNGMCQHKKDKVENGEDEDNSEIQREKIQEVQKALQDQTISSDGKTIDQDLSENISFQDQNQQGDQSNNYKQEKNDTQKSDLNNLPVQGQSILESSDLNQNPTIQNKKYLQIQKNNTFNQVQDTNQQIQQENIFTKDIDITKQSTSQDNNQQKGYSNINETDDQFVQKEGENLTISIDNKDQNRLFQSESIQTKSQVDKDIEQTQQIQQNIQQRESINSQISQGDNLQEDIALITKEDKVQSEQQMNDSKDQKETEEKNDISIKQLQNKEGELENEQIIDQANEKQNTHTQSTDLLNDEIQSQDKQQLNEVEINKNQQKSEENDEVSDQVKENENQVIDTVQPDTILTNSEIKTHELNVNKQSDSSLSQTDKATSQNPEEIAQNIN</sequence>
<gene>
    <name evidence="11" type="ORF">TTHERM_00624920</name>
</gene>
<feature type="region of interest" description="Disordered" evidence="8">
    <location>
        <begin position="1"/>
        <end position="21"/>
    </location>
</feature>
<evidence type="ECO:0000256" key="2">
    <source>
        <dbReference type="ARBA" id="ARBA00022553"/>
    </source>
</evidence>